<keyword evidence="4" id="KW-1185">Reference proteome</keyword>
<comment type="function">
    <text evidence="2">May mediate accelerated ATP-independent bidirectional transbilayer migration of phospholipids upon binding calcium ions that results in a loss of phospholipid asymmetry in the plasma membrane.</text>
</comment>
<dbReference type="InterPro" id="IPR005552">
    <property type="entry name" value="Scramblase"/>
</dbReference>
<sequence>MQANPDGVNYKKSSPTYQAKVITQQPGTSQPPATQQGFNCIEAFAHLEKIQIHQIKEFPSFAEKFKTANRYILSNENNEPCFYAFEESSCCQRTCCGRQRGFVMHILDNFRKEEVLKITRNFQCCGACCCSCCTCCQQECTVSSKSTGLLGTIRKKFGFISSNFEVLDANGQVVLEIEGPNCCLQMGCGDKEYSIRAPNTDQVIGTIHKKWEGWYQEAFTKTDTFSINFPKDLDSKLKGALLGATFLIMNYGFR</sequence>
<dbReference type="InParanoid" id="G0M9D5"/>
<comment type="cofactor">
    <cofactor evidence="2">
        <name>Ca(2+)</name>
        <dbReference type="ChEBI" id="CHEBI:29108"/>
    </cofactor>
</comment>
<name>G0M9D5_CAEBE</name>
<dbReference type="STRING" id="135651.G0M9D5"/>
<dbReference type="SUPFAM" id="SSF54518">
    <property type="entry name" value="Tubby C-terminal domain-like"/>
    <property type="match status" value="1"/>
</dbReference>
<keyword evidence="2" id="KW-0449">Lipoprotein</keyword>
<dbReference type="EMBL" id="GL379787">
    <property type="protein sequence ID" value="EGT30971.1"/>
    <property type="molecule type" value="Genomic_DNA"/>
</dbReference>
<comment type="similarity">
    <text evidence="1 2">Belongs to the phospholipid scramblase family.</text>
</comment>
<dbReference type="AlphaFoldDB" id="G0M9D5"/>
<dbReference type="InterPro" id="IPR025659">
    <property type="entry name" value="Tubby-like_C"/>
</dbReference>
<evidence type="ECO:0000256" key="1">
    <source>
        <dbReference type="ARBA" id="ARBA00005350"/>
    </source>
</evidence>
<dbReference type="Proteomes" id="UP000008068">
    <property type="component" value="Unassembled WGS sequence"/>
</dbReference>
<dbReference type="PANTHER" id="PTHR23248:SF63">
    <property type="entry name" value="PHOSPHOLIPID SCRAMBLASE"/>
    <property type="match status" value="1"/>
</dbReference>
<dbReference type="PANTHER" id="PTHR23248">
    <property type="entry name" value="PHOSPHOLIPID SCRAMBLASE-RELATED"/>
    <property type="match status" value="1"/>
</dbReference>
<evidence type="ECO:0000313" key="3">
    <source>
        <dbReference type="EMBL" id="EGT30971.1"/>
    </source>
</evidence>
<evidence type="ECO:0000256" key="2">
    <source>
        <dbReference type="RuleBase" id="RU363116"/>
    </source>
</evidence>
<dbReference type="GO" id="GO:0017128">
    <property type="term" value="F:phospholipid scramblase activity"/>
    <property type="evidence" value="ECO:0007669"/>
    <property type="project" value="InterPro"/>
</dbReference>
<dbReference type="HOGENOM" id="CLU_053024_2_2_1"/>
<keyword evidence="2" id="KW-0564">Palmitate</keyword>
<dbReference type="eggNOG" id="KOG0621">
    <property type="taxonomic scope" value="Eukaryota"/>
</dbReference>
<protein>
    <recommendedName>
        <fullName evidence="2">Phospholipid scramblase</fullName>
    </recommendedName>
</protein>
<accession>G0M9D5</accession>
<dbReference type="OrthoDB" id="10041953at2759"/>
<reference evidence="4" key="1">
    <citation type="submission" date="2011-07" db="EMBL/GenBank/DDBJ databases">
        <authorList>
            <consortium name="Caenorhabditis brenneri Sequencing and Analysis Consortium"/>
            <person name="Wilson R.K."/>
        </authorList>
    </citation>
    <scope>NUCLEOTIDE SEQUENCE [LARGE SCALE GENOMIC DNA]</scope>
    <source>
        <strain evidence="4">PB2801</strain>
    </source>
</reference>
<keyword evidence="2" id="KW-0106">Calcium</keyword>
<proteinExistence type="inferred from homology"/>
<dbReference type="OMA" id="DAMFFEH"/>
<gene>
    <name evidence="3" type="ORF">CAEBREN_06337</name>
</gene>
<dbReference type="Pfam" id="PF03803">
    <property type="entry name" value="Scramblase"/>
    <property type="match status" value="1"/>
</dbReference>
<organism evidence="4">
    <name type="scientific">Caenorhabditis brenneri</name>
    <name type="common">Nematode worm</name>
    <dbReference type="NCBI Taxonomy" id="135651"/>
    <lineage>
        <taxon>Eukaryota</taxon>
        <taxon>Metazoa</taxon>
        <taxon>Ecdysozoa</taxon>
        <taxon>Nematoda</taxon>
        <taxon>Chromadorea</taxon>
        <taxon>Rhabditida</taxon>
        <taxon>Rhabditina</taxon>
        <taxon>Rhabditomorpha</taxon>
        <taxon>Rhabditoidea</taxon>
        <taxon>Rhabditidae</taxon>
        <taxon>Peloderinae</taxon>
        <taxon>Caenorhabditis</taxon>
    </lineage>
</organism>
<dbReference type="GO" id="GO:0005886">
    <property type="term" value="C:plasma membrane"/>
    <property type="evidence" value="ECO:0007669"/>
    <property type="project" value="TreeGrafter"/>
</dbReference>
<evidence type="ECO:0000313" key="4">
    <source>
        <dbReference type="Proteomes" id="UP000008068"/>
    </source>
</evidence>